<dbReference type="InterPro" id="IPR052514">
    <property type="entry name" value="SAM-dependent_MTase"/>
</dbReference>
<evidence type="ECO:0000259" key="1">
    <source>
        <dbReference type="Pfam" id="PF05050"/>
    </source>
</evidence>
<dbReference type="Proteomes" id="UP000600449">
    <property type="component" value="Unassembled WGS sequence"/>
</dbReference>
<reference evidence="2 3" key="1">
    <citation type="journal article" date="2014" name="Int. J. Syst. Evol. Microbiol.">
        <title>Complete genome sequence of Corynebacterium casei LMG S-19264T (=DSM 44701T), isolated from a smear-ripened cheese.</title>
        <authorList>
            <consortium name="US DOE Joint Genome Institute (JGI-PGF)"/>
            <person name="Walter F."/>
            <person name="Albersmeier A."/>
            <person name="Kalinowski J."/>
            <person name="Ruckert C."/>
        </authorList>
    </citation>
    <scope>NUCLEOTIDE SEQUENCE [LARGE SCALE GENOMIC DNA]</scope>
    <source>
        <strain evidence="2 3">CGMCC 1.9161</strain>
    </source>
</reference>
<evidence type="ECO:0000313" key="2">
    <source>
        <dbReference type="EMBL" id="GGK41406.1"/>
    </source>
</evidence>
<keyword evidence="3" id="KW-1185">Reference proteome</keyword>
<protein>
    <recommendedName>
        <fullName evidence="1">Methyltransferase FkbM domain-containing protein</fullName>
    </recommendedName>
</protein>
<dbReference type="NCBIfam" id="TIGR01444">
    <property type="entry name" value="fkbM_fam"/>
    <property type="match status" value="1"/>
</dbReference>
<sequence>MTRRATTVGRSLRLYHGDPARAAALDALYRPHVPEGGLAFDIGAHVGDRTASFRRLGARVVALEPQPACFRALRLIHGRDAGVRLVQAAVGDAAGEIRLAVNSANPTVSTASRDFVAAAAGARGWEGQAWDAEIVVPCVTLDALVNAHGRPDFVKIDVEGFEDKVLAGLSYPVAALSFEFTTIARDVAHRCLTRLAGLGNYRFALSLGESARLEEPGFMGAAAMAERIHTLPHEANSGDVYATLSPPT</sequence>
<dbReference type="Gene3D" id="3.40.50.150">
    <property type="entry name" value="Vaccinia Virus protein VP39"/>
    <property type="match status" value="1"/>
</dbReference>
<comment type="caution">
    <text evidence="2">The sequence shown here is derived from an EMBL/GenBank/DDBJ whole genome shotgun (WGS) entry which is preliminary data.</text>
</comment>
<dbReference type="AlphaFoldDB" id="A0A917QBK2"/>
<dbReference type="PANTHER" id="PTHR34203">
    <property type="entry name" value="METHYLTRANSFERASE, FKBM FAMILY PROTEIN"/>
    <property type="match status" value="1"/>
</dbReference>
<dbReference type="InterPro" id="IPR029063">
    <property type="entry name" value="SAM-dependent_MTases_sf"/>
</dbReference>
<dbReference type="Pfam" id="PF05050">
    <property type="entry name" value="Methyltransf_21"/>
    <property type="match status" value="1"/>
</dbReference>
<organism evidence="2 3">
    <name type="scientific">Salinarimonas ramus</name>
    <dbReference type="NCBI Taxonomy" id="690164"/>
    <lineage>
        <taxon>Bacteria</taxon>
        <taxon>Pseudomonadati</taxon>
        <taxon>Pseudomonadota</taxon>
        <taxon>Alphaproteobacteria</taxon>
        <taxon>Hyphomicrobiales</taxon>
        <taxon>Salinarimonadaceae</taxon>
        <taxon>Salinarimonas</taxon>
    </lineage>
</organism>
<dbReference type="InterPro" id="IPR006342">
    <property type="entry name" value="FkbM_mtfrase"/>
</dbReference>
<dbReference type="SUPFAM" id="SSF53335">
    <property type="entry name" value="S-adenosyl-L-methionine-dependent methyltransferases"/>
    <property type="match status" value="1"/>
</dbReference>
<feature type="domain" description="Methyltransferase FkbM" evidence="1">
    <location>
        <begin position="41"/>
        <end position="175"/>
    </location>
</feature>
<name>A0A917QBK2_9HYPH</name>
<dbReference type="PANTHER" id="PTHR34203:SF15">
    <property type="entry name" value="SLL1173 PROTEIN"/>
    <property type="match status" value="1"/>
</dbReference>
<proteinExistence type="predicted"/>
<dbReference type="EMBL" id="BMMF01000009">
    <property type="protein sequence ID" value="GGK41406.1"/>
    <property type="molecule type" value="Genomic_DNA"/>
</dbReference>
<evidence type="ECO:0000313" key="3">
    <source>
        <dbReference type="Proteomes" id="UP000600449"/>
    </source>
</evidence>
<gene>
    <name evidence="2" type="ORF">GCM10011322_30690</name>
</gene>
<dbReference type="RefSeq" id="WP_188914127.1">
    <property type="nucleotide sequence ID" value="NZ_BMMF01000009.1"/>
</dbReference>
<accession>A0A917QBK2</accession>